<evidence type="ECO:0000256" key="6">
    <source>
        <dbReference type="ARBA" id="ARBA00022692"/>
    </source>
</evidence>
<evidence type="ECO:0000256" key="10">
    <source>
        <dbReference type="ARBA" id="ARBA00022796"/>
    </source>
</evidence>
<evidence type="ECO:0000256" key="7">
    <source>
        <dbReference type="ARBA" id="ARBA00022723"/>
    </source>
</evidence>
<dbReference type="EMBL" id="CP041185">
    <property type="protein sequence ID" value="QDG70984.1"/>
    <property type="molecule type" value="Genomic_DNA"/>
</dbReference>
<keyword evidence="6 18" id="KW-0812">Transmembrane</keyword>
<dbReference type="Gene3D" id="3.40.1110.10">
    <property type="entry name" value="Calcium-transporting ATPase, cytoplasmic domain N"/>
    <property type="match status" value="1"/>
</dbReference>
<dbReference type="PROSITE" id="PS01047">
    <property type="entry name" value="HMA_1"/>
    <property type="match status" value="2"/>
</dbReference>
<dbReference type="InterPro" id="IPR001757">
    <property type="entry name" value="P_typ_ATPase"/>
</dbReference>
<dbReference type="SUPFAM" id="SSF55008">
    <property type="entry name" value="HMA, heavy metal-associated domain"/>
    <property type="match status" value="2"/>
</dbReference>
<dbReference type="CDD" id="cd02094">
    <property type="entry name" value="P-type_ATPase_Cu-like"/>
    <property type="match status" value="1"/>
</dbReference>
<evidence type="ECO:0000256" key="2">
    <source>
        <dbReference type="ARBA" id="ARBA00006024"/>
    </source>
</evidence>
<evidence type="ECO:0000256" key="1">
    <source>
        <dbReference type="ARBA" id="ARBA00004651"/>
    </source>
</evidence>
<dbReference type="GO" id="GO:0016887">
    <property type="term" value="F:ATP hydrolysis activity"/>
    <property type="evidence" value="ECO:0007669"/>
    <property type="project" value="InterPro"/>
</dbReference>
<evidence type="ECO:0000256" key="9">
    <source>
        <dbReference type="ARBA" id="ARBA00022741"/>
    </source>
</evidence>
<evidence type="ECO:0000256" key="3">
    <source>
        <dbReference type="ARBA" id="ARBA00012517"/>
    </source>
</evidence>
<keyword evidence="11 18" id="KW-0067">ATP-binding</keyword>
<evidence type="ECO:0000256" key="14">
    <source>
        <dbReference type="ARBA" id="ARBA00022989"/>
    </source>
</evidence>
<feature type="transmembrane region" description="Helical" evidence="18">
    <location>
        <begin position="186"/>
        <end position="205"/>
    </location>
</feature>
<dbReference type="GO" id="GO:0060003">
    <property type="term" value="P:copper ion export"/>
    <property type="evidence" value="ECO:0007669"/>
    <property type="project" value="UniProtKB-ARBA"/>
</dbReference>
<feature type="transmembrane region" description="Helical" evidence="18">
    <location>
        <begin position="217"/>
        <end position="238"/>
    </location>
</feature>
<dbReference type="GO" id="GO:0005507">
    <property type="term" value="F:copper ion binding"/>
    <property type="evidence" value="ECO:0007669"/>
    <property type="project" value="InterPro"/>
</dbReference>
<dbReference type="Gene3D" id="3.40.50.1000">
    <property type="entry name" value="HAD superfamily/HAD-like"/>
    <property type="match status" value="1"/>
</dbReference>
<keyword evidence="15" id="KW-0186">Copper</keyword>
<dbReference type="NCBIfam" id="TIGR01511">
    <property type="entry name" value="ATPase-IB1_Cu"/>
    <property type="match status" value="1"/>
</dbReference>
<dbReference type="PRINTS" id="PR00943">
    <property type="entry name" value="CUATPASE"/>
</dbReference>
<keyword evidence="21" id="KW-1185">Reference proteome</keyword>
<dbReference type="FunFam" id="2.70.150.10:FF:000020">
    <property type="entry name" value="Copper-exporting P-type ATPase A"/>
    <property type="match status" value="1"/>
</dbReference>
<dbReference type="InterPro" id="IPR036412">
    <property type="entry name" value="HAD-like_sf"/>
</dbReference>
<protein>
    <recommendedName>
        <fullName evidence="3">P-type Cu(+) transporter</fullName>
        <ecNumber evidence="3">7.2.2.8</ecNumber>
    </recommendedName>
</protein>
<keyword evidence="10" id="KW-0187">Copper transport</keyword>
<dbReference type="InterPro" id="IPR036163">
    <property type="entry name" value="HMA_dom_sf"/>
</dbReference>
<evidence type="ECO:0000313" key="20">
    <source>
        <dbReference type="EMBL" id="QDG70984.1"/>
    </source>
</evidence>
<dbReference type="Gene3D" id="3.30.70.100">
    <property type="match status" value="2"/>
</dbReference>
<dbReference type="InterPro" id="IPR017969">
    <property type="entry name" value="Heavy-metal-associated_CS"/>
</dbReference>
<feature type="domain" description="HMA" evidence="19">
    <location>
        <begin position="74"/>
        <end position="138"/>
    </location>
</feature>
<evidence type="ECO:0000259" key="19">
    <source>
        <dbReference type="PROSITE" id="PS50846"/>
    </source>
</evidence>
<dbReference type="Pfam" id="PF00403">
    <property type="entry name" value="HMA"/>
    <property type="match status" value="2"/>
</dbReference>
<feature type="transmembrane region" description="Helical" evidence="18">
    <location>
        <begin position="400"/>
        <end position="422"/>
    </location>
</feature>
<keyword evidence="12" id="KW-0460">Magnesium</keyword>
<dbReference type="GO" id="GO:0005886">
    <property type="term" value="C:plasma membrane"/>
    <property type="evidence" value="ECO:0007669"/>
    <property type="project" value="UniProtKB-SubCell"/>
</dbReference>
<evidence type="ECO:0000256" key="16">
    <source>
        <dbReference type="ARBA" id="ARBA00023065"/>
    </source>
</evidence>
<dbReference type="KEGG" id="jas:FJQ89_11610"/>
<dbReference type="PROSITE" id="PS50846">
    <property type="entry name" value="HMA_2"/>
    <property type="match status" value="2"/>
</dbReference>
<dbReference type="InterPro" id="IPR059000">
    <property type="entry name" value="ATPase_P-type_domA"/>
</dbReference>
<dbReference type="InterPro" id="IPR023298">
    <property type="entry name" value="ATPase_P-typ_TM_dom_sf"/>
</dbReference>
<dbReference type="AlphaFoldDB" id="A0A4Y6REW1"/>
<keyword evidence="9 18" id="KW-0547">Nucleotide-binding</keyword>
<evidence type="ECO:0000256" key="11">
    <source>
        <dbReference type="ARBA" id="ARBA00022840"/>
    </source>
</evidence>
<comment type="subcellular location">
    <subcellularLocation>
        <location evidence="1">Cell membrane</location>
        <topology evidence="1">Multi-pass membrane protein</topology>
    </subcellularLocation>
</comment>
<keyword evidence="4" id="KW-0813">Transport</keyword>
<dbReference type="InterPro" id="IPR023214">
    <property type="entry name" value="HAD_sf"/>
</dbReference>
<sequence>MQPASPYLQSFTVEGMTCASCAARVEKALAAVPGVTSASINLATDTARVASSQNVALATLQAAVDKAGYALASTDIDLLVAGMTCASCVGRVEKALLKVPGVLAASVNLATESARVTVSGVEASTLVAAVTAAGYQASVPVPAGGLASAPAPSRDGIKVVFAGLLAFPLMLPMLLEWAGIHLMLPGWLQFVLATPVQFYFGARFYKAGWKAARAGSGNMDLLVALGTSAAYGLSVYQWLTAGEILPHLYFEASAVVITLVLLGKWLESRAKRQTASAIRALQVLRPESARVRRDGVEIDLPVEQVKVGDLVVIRPGERVAVDGVVVEGASQVNESLITGESLPVDKHPGDKVTGGAINADGLLLVRTQAVGGETTLSRIIRLVEDAQAAKAPIQHLVDKVSAIFVPVVLVLALLTMLGWWFATGELENAIINAVAVLVIACPCALGLATPTAIMAGTGVAARYGILIKDAEALEVAHAVNTVVFDKTGTLTIGKPALAAVHAHGIGDARLLQLAASIQRGSEHSLATAVLDAASARHIEPLPATALSALPGRGLAANVDGLDLKLGSTRLMQELNVDMAPLAAQALSLENTGNTISWLASGSTLLGLFAFSDQVKPNAQAAIAHLHSLGIRTVMLTGDNQGSADAVGKLLGIDTVVAKMLPADKTAKITALKGAGARVAMVGDGINDAPALAAADVGIAMSTGTDVAMHAAGITLMRGDPALVADAIDISRRTYSKIRQNLFWAFIYNMIGIPLAAFGLLNPMVAGAAMAFSSVSVISNALLLRRWKARSHAASAHTKEQ</sequence>
<keyword evidence="17 18" id="KW-0472">Membrane</keyword>
<dbReference type="GO" id="GO:0140581">
    <property type="term" value="F:P-type monovalent copper transporter activity"/>
    <property type="evidence" value="ECO:0007669"/>
    <property type="project" value="UniProtKB-EC"/>
</dbReference>
<dbReference type="CDD" id="cd00371">
    <property type="entry name" value="HMA"/>
    <property type="match status" value="2"/>
</dbReference>
<evidence type="ECO:0000256" key="17">
    <source>
        <dbReference type="ARBA" id="ARBA00023136"/>
    </source>
</evidence>
<keyword evidence="13" id="KW-1278">Translocase</keyword>
<dbReference type="NCBIfam" id="TIGR00003">
    <property type="entry name" value="copper ion binding protein"/>
    <property type="match status" value="2"/>
</dbReference>
<feature type="transmembrane region" description="Helical" evidence="18">
    <location>
        <begin position="766"/>
        <end position="783"/>
    </location>
</feature>
<evidence type="ECO:0000256" key="15">
    <source>
        <dbReference type="ARBA" id="ARBA00023008"/>
    </source>
</evidence>
<keyword evidence="5 18" id="KW-1003">Cell membrane</keyword>
<keyword evidence="16" id="KW-0406">Ion transport</keyword>
<dbReference type="InterPro" id="IPR044492">
    <property type="entry name" value="P_typ_ATPase_HD_dom"/>
</dbReference>
<dbReference type="GO" id="GO:0043682">
    <property type="term" value="F:P-type divalent copper transporter activity"/>
    <property type="evidence" value="ECO:0007669"/>
    <property type="project" value="TreeGrafter"/>
</dbReference>
<dbReference type="PROSITE" id="PS01229">
    <property type="entry name" value="COF_2"/>
    <property type="match status" value="1"/>
</dbReference>
<dbReference type="InterPro" id="IPR018303">
    <property type="entry name" value="ATPase_P-typ_P_site"/>
</dbReference>
<evidence type="ECO:0000256" key="13">
    <source>
        <dbReference type="ARBA" id="ARBA00022967"/>
    </source>
</evidence>
<keyword evidence="8" id="KW-0677">Repeat</keyword>
<dbReference type="NCBIfam" id="TIGR01494">
    <property type="entry name" value="ATPase_P-type"/>
    <property type="match status" value="2"/>
</dbReference>
<dbReference type="SUPFAM" id="SSF81665">
    <property type="entry name" value="Calcium ATPase, transmembrane domain M"/>
    <property type="match status" value="1"/>
</dbReference>
<dbReference type="InterPro" id="IPR023299">
    <property type="entry name" value="ATPase_P-typ_cyto_dom_N"/>
</dbReference>
<dbReference type="PANTHER" id="PTHR43520">
    <property type="entry name" value="ATP7, ISOFORM B"/>
    <property type="match status" value="1"/>
</dbReference>
<keyword evidence="14 18" id="KW-1133">Transmembrane helix</keyword>
<evidence type="ECO:0000256" key="12">
    <source>
        <dbReference type="ARBA" id="ARBA00022842"/>
    </source>
</evidence>
<dbReference type="Gene3D" id="2.70.150.10">
    <property type="entry name" value="Calcium-transporting ATPase, cytoplasmic transduction domain A"/>
    <property type="match status" value="1"/>
</dbReference>
<dbReference type="PROSITE" id="PS00154">
    <property type="entry name" value="ATPASE_E1_E2"/>
    <property type="match status" value="1"/>
</dbReference>
<dbReference type="PANTHER" id="PTHR43520:SF8">
    <property type="entry name" value="P-TYPE CU(+) TRANSPORTER"/>
    <property type="match status" value="1"/>
</dbReference>
<accession>A0A4Y6REW1</accession>
<dbReference type="Pfam" id="PF00122">
    <property type="entry name" value="E1-E2_ATPase"/>
    <property type="match status" value="1"/>
</dbReference>
<gene>
    <name evidence="20" type="ORF">FJQ89_11610</name>
</gene>
<dbReference type="EC" id="7.2.2.8" evidence="3"/>
<dbReference type="SFLD" id="SFLDG00002">
    <property type="entry name" value="C1.7:_P-type_atpase_like"/>
    <property type="match status" value="1"/>
</dbReference>
<feature type="transmembrane region" description="Helical" evidence="18">
    <location>
        <begin position="741"/>
        <end position="760"/>
    </location>
</feature>
<dbReference type="FunFam" id="3.30.70.100:FF:000005">
    <property type="entry name" value="Copper-exporting P-type ATPase A"/>
    <property type="match status" value="2"/>
</dbReference>
<dbReference type="SFLD" id="SFLDF00027">
    <property type="entry name" value="p-type_atpase"/>
    <property type="match status" value="1"/>
</dbReference>
<dbReference type="GO" id="GO:0005524">
    <property type="term" value="F:ATP binding"/>
    <property type="evidence" value="ECO:0007669"/>
    <property type="project" value="UniProtKB-UniRule"/>
</dbReference>
<dbReference type="Proteomes" id="UP000316665">
    <property type="component" value="Chromosome"/>
</dbReference>
<name>A0A4Y6REW1_9BURK</name>
<dbReference type="InterPro" id="IPR027256">
    <property type="entry name" value="P-typ_ATPase_IB"/>
</dbReference>
<dbReference type="OrthoDB" id="8552908at2"/>
<dbReference type="RefSeq" id="WP_141170288.1">
    <property type="nucleotide sequence ID" value="NZ_CP041185.1"/>
</dbReference>
<feature type="domain" description="HMA" evidence="19">
    <location>
        <begin position="7"/>
        <end position="72"/>
    </location>
</feature>
<dbReference type="InterPro" id="IPR006121">
    <property type="entry name" value="HMA_dom"/>
</dbReference>
<feature type="transmembrane region" description="Helical" evidence="18">
    <location>
        <begin position="428"/>
        <end position="448"/>
    </location>
</feature>
<proteinExistence type="inferred from homology"/>
<evidence type="ECO:0000256" key="5">
    <source>
        <dbReference type="ARBA" id="ARBA00022475"/>
    </source>
</evidence>
<organism evidence="20 21">
    <name type="scientific">Janthinobacterium tructae</name>
    <dbReference type="NCBI Taxonomy" id="2590869"/>
    <lineage>
        <taxon>Bacteria</taxon>
        <taxon>Pseudomonadati</taxon>
        <taxon>Pseudomonadota</taxon>
        <taxon>Betaproteobacteria</taxon>
        <taxon>Burkholderiales</taxon>
        <taxon>Oxalobacteraceae</taxon>
        <taxon>Janthinobacterium</taxon>
    </lineage>
</organism>
<evidence type="ECO:0000256" key="8">
    <source>
        <dbReference type="ARBA" id="ARBA00022737"/>
    </source>
</evidence>
<evidence type="ECO:0000256" key="18">
    <source>
        <dbReference type="RuleBase" id="RU362081"/>
    </source>
</evidence>
<dbReference type="PRINTS" id="PR00119">
    <property type="entry name" value="CATATPASE"/>
</dbReference>
<comment type="similarity">
    <text evidence="2 18">Belongs to the cation transport ATPase (P-type) (TC 3.A.3) family. Type IB subfamily.</text>
</comment>
<dbReference type="SUPFAM" id="SSF81653">
    <property type="entry name" value="Calcium ATPase, transduction domain A"/>
    <property type="match status" value="1"/>
</dbReference>
<dbReference type="InterPro" id="IPR008250">
    <property type="entry name" value="ATPase_P-typ_transduc_dom_A_sf"/>
</dbReference>
<evidence type="ECO:0000313" key="21">
    <source>
        <dbReference type="Proteomes" id="UP000316665"/>
    </source>
</evidence>
<dbReference type="InterPro" id="IPR006122">
    <property type="entry name" value="HMA_Cu_ion-bd"/>
</dbReference>
<keyword evidence="7 18" id="KW-0479">Metal-binding</keyword>
<reference evidence="20 21" key="1">
    <citation type="submission" date="2019-06" db="EMBL/GenBank/DDBJ databases">
        <title>Complete genome sequence of Janthinobacterium sp. SNU WT3 isolated from diseased rainbow trout.</title>
        <authorList>
            <person name="Oh W.T."/>
            <person name="Park S.C."/>
        </authorList>
    </citation>
    <scope>NUCLEOTIDE SEQUENCE [LARGE SCALE GENOMIC DNA]</scope>
    <source>
        <strain evidence="20 21">SNU WT3</strain>
    </source>
</reference>
<evidence type="ECO:0000256" key="4">
    <source>
        <dbReference type="ARBA" id="ARBA00022448"/>
    </source>
</evidence>
<dbReference type="Pfam" id="PF00702">
    <property type="entry name" value="Hydrolase"/>
    <property type="match status" value="1"/>
</dbReference>
<feature type="transmembrane region" description="Helical" evidence="18">
    <location>
        <begin position="244"/>
        <end position="263"/>
    </location>
</feature>
<dbReference type="NCBIfam" id="TIGR01525">
    <property type="entry name" value="ATPase-IB_hvy"/>
    <property type="match status" value="1"/>
</dbReference>
<dbReference type="GO" id="GO:0055070">
    <property type="term" value="P:copper ion homeostasis"/>
    <property type="evidence" value="ECO:0007669"/>
    <property type="project" value="TreeGrafter"/>
</dbReference>
<dbReference type="SFLD" id="SFLDS00003">
    <property type="entry name" value="Haloacid_Dehalogenase"/>
    <property type="match status" value="1"/>
</dbReference>
<dbReference type="SUPFAM" id="SSF56784">
    <property type="entry name" value="HAD-like"/>
    <property type="match status" value="1"/>
</dbReference>